<dbReference type="PANTHER" id="PTHR13483:SF3">
    <property type="entry name" value="BOX C_D SNORNA PROTEIN 1"/>
    <property type="match status" value="1"/>
</dbReference>
<keyword evidence="11" id="KW-1185">Reference proteome</keyword>
<feature type="domain" description="HIT-type" evidence="9">
    <location>
        <begin position="18"/>
        <end position="52"/>
    </location>
</feature>
<evidence type="ECO:0000256" key="5">
    <source>
        <dbReference type="ARBA" id="ARBA00049598"/>
    </source>
</evidence>
<keyword evidence="1" id="KW-0597">Phosphoprotein</keyword>
<dbReference type="InterPro" id="IPR057721">
    <property type="entry name" value="BCD1_alpha/beta"/>
</dbReference>
<comment type="function">
    <text evidence="5">Required for box C/D snoRNAs accumulation involved in snoRNA processing, snoRNA transport to the nucleolus and ribosome biogenesis.</text>
</comment>
<keyword evidence="4" id="KW-0862">Zinc</keyword>
<evidence type="ECO:0000256" key="2">
    <source>
        <dbReference type="ARBA" id="ARBA00022723"/>
    </source>
</evidence>
<dbReference type="GO" id="GO:0070761">
    <property type="term" value="C:pre-snoRNP complex"/>
    <property type="evidence" value="ECO:0007669"/>
    <property type="project" value="TreeGrafter"/>
</dbReference>
<dbReference type="InterPro" id="IPR007529">
    <property type="entry name" value="Znf_HIT"/>
</dbReference>
<feature type="region of interest" description="Disordered" evidence="8">
    <location>
        <begin position="431"/>
        <end position="451"/>
    </location>
</feature>
<evidence type="ECO:0000259" key="9">
    <source>
        <dbReference type="PROSITE" id="PS51083"/>
    </source>
</evidence>
<gene>
    <name evidence="10" type="ORF">DM860_004392</name>
</gene>
<sequence length="451" mass="51114">MGGGEAQAAAEAHSEAQCEECKLNPWRYKCPGCLRRTCSLPCVKAHKQKSGCTGKKPFNEVVPISQFDDNLILSDYNMLEDVKRVADAARIMRSRFSMYPSFNLPRPLLALRRAAFTRRVTLGFMSAGLSKREKNLTYYDKRLKFISWTIEWQFHSKNSKNDVVLMDHGVNEKAKLRDVIEKHLKPGPWKHPLKQFCDVPLDSLKVFIRKRHQGKKSPYVRLDINTPLRQQLSNLVILEYPVFHVFLPSHPIKFKVIKNSIRRQVKPMDFGKNDSPSSHKGVTFKEEEIEDGEFSVPRVPEQAKPMDCSNNDSPLSNKGVTFKEEMIEDDDPLDHRVSDLVQDADVDFIPKISSTQVSSTQEKGAKEQPLLDISSDKDSGAVDMAFLDQMAFEFDPKLIDPYTNLFAGADPDAYLDGLLSGDQYVLDGNWADFGNGMPPDEEELEEGEIAP</sequence>
<keyword evidence="2" id="KW-0479">Metal-binding</keyword>
<dbReference type="EMBL" id="NQVE01000015">
    <property type="protein sequence ID" value="RAL53921.1"/>
    <property type="molecule type" value="Genomic_DNA"/>
</dbReference>
<protein>
    <recommendedName>
        <fullName evidence="9">HIT-type domain-containing protein</fullName>
    </recommendedName>
</protein>
<evidence type="ECO:0000256" key="7">
    <source>
        <dbReference type="PROSITE-ProRule" id="PRU00453"/>
    </source>
</evidence>
<dbReference type="GO" id="GO:0000463">
    <property type="term" value="P:maturation of LSU-rRNA from tricistronic rRNA transcript (SSU-rRNA, 5.8S rRNA, LSU-rRNA)"/>
    <property type="evidence" value="ECO:0007669"/>
    <property type="project" value="TreeGrafter"/>
</dbReference>
<evidence type="ECO:0000256" key="6">
    <source>
        <dbReference type="ARBA" id="ARBA00049654"/>
    </source>
</evidence>
<evidence type="ECO:0000256" key="4">
    <source>
        <dbReference type="ARBA" id="ARBA00022833"/>
    </source>
</evidence>
<dbReference type="Pfam" id="PF25790">
    <property type="entry name" value="BCD1"/>
    <property type="match status" value="1"/>
</dbReference>
<evidence type="ECO:0000313" key="11">
    <source>
        <dbReference type="Proteomes" id="UP000249390"/>
    </source>
</evidence>
<evidence type="ECO:0000256" key="3">
    <source>
        <dbReference type="ARBA" id="ARBA00022771"/>
    </source>
</evidence>
<dbReference type="GO" id="GO:0005634">
    <property type="term" value="C:nucleus"/>
    <property type="evidence" value="ECO:0007669"/>
    <property type="project" value="TreeGrafter"/>
</dbReference>
<dbReference type="CDD" id="cd23023">
    <property type="entry name" value="zf-HIT_BCD1"/>
    <property type="match status" value="1"/>
</dbReference>
<keyword evidence="3 7" id="KW-0863">Zinc-finger</keyword>
<dbReference type="Gene3D" id="3.30.60.190">
    <property type="match status" value="1"/>
</dbReference>
<dbReference type="GO" id="GO:0048254">
    <property type="term" value="P:snoRNA localization"/>
    <property type="evidence" value="ECO:0007669"/>
    <property type="project" value="TreeGrafter"/>
</dbReference>
<accession>A0A328EBR6</accession>
<dbReference type="PROSITE" id="PS51083">
    <property type="entry name" value="ZF_HIT"/>
    <property type="match status" value="1"/>
</dbReference>
<dbReference type="SUPFAM" id="SSF144232">
    <property type="entry name" value="HIT/MYND zinc finger-like"/>
    <property type="match status" value="1"/>
</dbReference>
<comment type="caution">
    <text evidence="10">The sequence shown here is derived from an EMBL/GenBank/DDBJ whole genome shotgun (WGS) entry which is preliminary data.</text>
</comment>
<feature type="compositionally biased region" description="Acidic residues" evidence="8">
    <location>
        <begin position="439"/>
        <end position="451"/>
    </location>
</feature>
<dbReference type="Pfam" id="PF04438">
    <property type="entry name" value="zf-HIT"/>
    <property type="match status" value="1"/>
</dbReference>
<organism evidence="10 11">
    <name type="scientific">Cuscuta australis</name>
    <dbReference type="NCBI Taxonomy" id="267555"/>
    <lineage>
        <taxon>Eukaryota</taxon>
        <taxon>Viridiplantae</taxon>
        <taxon>Streptophyta</taxon>
        <taxon>Embryophyta</taxon>
        <taxon>Tracheophyta</taxon>
        <taxon>Spermatophyta</taxon>
        <taxon>Magnoliopsida</taxon>
        <taxon>eudicotyledons</taxon>
        <taxon>Gunneridae</taxon>
        <taxon>Pentapetalae</taxon>
        <taxon>asterids</taxon>
        <taxon>lamiids</taxon>
        <taxon>Solanales</taxon>
        <taxon>Convolvulaceae</taxon>
        <taxon>Cuscuteae</taxon>
        <taxon>Cuscuta</taxon>
        <taxon>Cuscuta subgen. Grammica</taxon>
        <taxon>Cuscuta sect. Cleistogrammica</taxon>
    </lineage>
</organism>
<dbReference type="Proteomes" id="UP000249390">
    <property type="component" value="Unassembled WGS sequence"/>
</dbReference>
<evidence type="ECO:0000256" key="8">
    <source>
        <dbReference type="SAM" id="MobiDB-lite"/>
    </source>
</evidence>
<comment type="similarity">
    <text evidence="6">Belongs to the BCD1 family.</text>
</comment>
<dbReference type="GO" id="GO:0008270">
    <property type="term" value="F:zinc ion binding"/>
    <property type="evidence" value="ECO:0007669"/>
    <property type="project" value="UniProtKB-UniRule"/>
</dbReference>
<dbReference type="GO" id="GO:0000492">
    <property type="term" value="P:box C/D snoRNP assembly"/>
    <property type="evidence" value="ECO:0007669"/>
    <property type="project" value="TreeGrafter"/>
</dbReference>
<reference evidence="10 11" key="1">
    <citation type="submission" date="2018-06" db="EMBL/GenBank/DDBJ databases">
        <title>The Genome of Cuscuta australis (Dodder) Provides Insight into the Evolution of Plant Parasitism.</title>
        <authorList>
            <person name="Liu H."/>
        </authorList>
    </citation>
    <scope>NUCLEOTIDE SEQUENCE [LARGE SCALE GENOMIC DNA]</scope>
    <source>
        <strain evidence="11">cv. Yunnan</strain>
        <tissue evidence="10">Vines</tissue>
    </source>
</reference>
<dbReference type="InterPro" id="IPR051639">
    <property type="entry name" value="BCD1"/>
</dbReference>
<evidence type="ECO:0000313" key="10">
    <source>
        <dbReference type="EMBL" id="RAL53921.1"/>
    </source>
</evidence>
<dbReference type="PANTHER" id="PTHR13483">
    <property type="entry name" value="BOX C_D SNORNA PROTEIN 1-RELATED"/>
    <property type="match status" value="1"/>
</dbReference>
<dbReference type="AlphaFoldDB" id="A0A328EBR6"/>
<evidence type="ECO:0000256" key="1">
    <source>
        <dbReference type="ARBA" id="ARBA00022553"/>
    </source>
</evidence>
<proteinExistence type="inferred from homology"/>
<name>A0A328EBR6_9ASTE</name>